<proteinExistence type="predicted"/>
<feature type="signal peptide" evidence="1">
    <location>
        <begin position="1"/>
        <end position="17"/>
    </location>
</feature>
<evidence type="ECO:0000256" key="1">
    <source>
        <dbReference type="SAM" id="SignalP"/>
    </source>
</evidence>
<protein>
    <submittedName>
        <fullName evidence="2">DUF4861 domain-containing protein</fullName>
    </submittedName>
</protein>
<organism evidence="2 3">
    <name type="scientific">Marivirga lumbricoides</name>
    <dbReference type="NCBI Taxonomy" id="1046115"/>
    <lineage>
        <taxon>Bacteria</taxon>
        <taxon>Pseudomonadati</taxon>
        <taxon>Bacteroidota</taxon>
        <taxon>Cytophagia</taxon>
        <taxon>Cytophagales</taxon>
        <taxon>Marivirgaceae</taxon>
        <taxon>Marivirga</taxon>
    </lineage>
</organism>
<dbReference type="Pfam" id="PF16153">
    <property type="entry name" value="DUF4861"/>
    <property type="match status" value="1"/>
</dbReference>
<gene>
    <name evidence="2" type="ORF">C9994_03450</name>
</gene>
<evidence type="ECO:0000313" key="3">
    <source>
        <dbReference type="Proteomes" id="UP000240608"/>
    </source>
</evidence>
<sequence length="414" mass="45956">MKRIFPFVSIILLSVLAACNGQKETNKASEMEVEVQNTLDISRASGTITISLEELEASFPEAEAYAVYSGMQEIPHQLIKEGPNAGLMILIEEIEAEETQKLTVKGISKDSASSFPKRTQAELSIKEGGEWKGREYIGGSFKNVDSLRVPDEHTDHSWYIRYEGPGWESDLVGYRFYLDWRNATDVFGKTTTDMVLQNAGQDGFDSYHELSDWGMDVLKVGKSLGIGSPAYFDGEKAIRIDSTDSINSKILANGAIYSSVKTNYYGWSVSDKKLDITSFYSIHAGSRLTHHHIDFEGNTDNLATGIGKADSAKIYTSKGSSEAFGYIVTYGRQSLNNDKLGLAVLFPSEALKQITADQYSDIVVLTPQHNAVDYYFLAAWELEKEGITTEEDFLKYVENTARELASPLVVTIKK</sequence>
<dbReference type="EMBL" id="PYVU01000018">
    <property type="protein sequence ID" value="PTB97300.1"/>
    <property type="molecule type" value="Genomic_DNA"/>
</dbReference>
<name>A0A2T4DU16_9BACT</name>
<dbReference type="PROSITE" id="PS51257">
    <property type="entry name" value="PROKAR_LIPOPROTEIN"/>
    <property type="match status" value="1"/>
</dbReference>
<dbReference type="Proteomes" id="UP000240608">
    <property type="component" value="Unassembled WGS sequence"/>
</dbReference>
<keyword evidence="1" id="KW-0732">Signal</keyword>
<dbReference type="AlphaFoldDB" id="A0A2T4DU16"/>
<dbReference type="InterPro" id="IPR032342">
    <property type="entry name" value="DUF4861"/>
</dbReference>
<comment type="caution">
    <text evidence="2">The sequence shown here is derived from an EMBL/GenBank/DDBJ whole genome shotgun (WGS) entry which is preliminary data.</text>
</comment>
<accession>A0A2T4DU16</accession>
<reference evidence="2 3" key="1">
    <citation type="submission" date="2018-03" db="EMBL/GenBank/DDBJ databases">
        <title>Cross-interface Injection: A General Nanoliter Liquid Handling Method Applied to Single Cells Genome Amplification Automated Nanoliter Liquid Handling Applied to Single Cell Multiple Displacement Amplification.</title>
        <authorList>
            <person name="Yun J."/>
            <person name="Xu P."/>
            <person name="Xu J."/>
            <person name="Dai X."/>
            <person name="Wang Y."/>
            <person name="Zheng X."/>
            <person name="Cao C."/>
            <person name="Yi Q."/>
            <person name="Zhu Y."/>
            <person name="Wang L."/>
            <person name="Dong Z."/>
            <person name="Huang Y."/>
            <person name="Huang L."/>
            <person name="Du W."/>
        </authorList>
    </citation>
    <scope>NUCLEOTIDE SEQUENCE [LARGE SCALE GENOMIC DNA]</scope>
    <source>
        <strain evidence="2 3">Z-D1-2</strain>
    </source>
</reference>
<feature type="chain" id="PRO_5015402009" evidence="1">
    <location>
        <begin position="18"/>
        <end position="414"/>
    </location>
</feature>
<evidence type="ECO:0000313" key="2">
    <source>
        <dbReference type="EMBL" id="PTB97300.1"/>
    </source>
</evidence>